<dbReference type="EMBL" id="JBHUEL010000002">
    <property type="protein sequence ID" value="MFD1765677.1"/>
    <property type="molecule type" value="Genomic_DNA"/>
</dbReference>
<evidence type="ECO:0000313" key="2">
    <source>
        <dbReference type="Proteomes" id="UP001597215"/>
    </source>
</evidence>
<proteinExistence type="predicted"/>
<dbReference type="Gene3D" id="3.90.226.10">
    <property type="entry name" value="2-enoyl-CoA Hydratase, Chain A, domain 1"/>
    <property type="match status" value="1"/>
</dbReference>
<comment type="caution">
    <text evidence="1">The sequence shown here is derived from an EMBL/GenBank/DDBJ whole genome shotgun (WGS) entry which is preliminary data.</text>
</comment>
<dbReference type="InterPro" id="IPR001753">
    <property type="entry name" value="Enoyl-CoA_hydra/iso"/>
</dbReference>
<keyword evidence="1" id="KW-0456">Lyase</keyword>
<keyword evidence="2" id="KW-1185">Reference proteome</keyword>
<accession>A0ABW4M9Q1</accession>
<dbReference type="PANTHER" id="PTHR11941:SF124">
    <property type="entry name" value="ENOYL-COA HYDRATASE ECHA13-RELATED"/>
    <property type="match status" value="1"/>
</dbReference>
<dbReference type="CDD" id="cd06558">
    <property type="entry name" value="crotonase-like"/>
    <property type="match status" value="1"/>
</dbReference>
<dbReference type="NCBIfam" id="NF006140">
    <property type="entry name" value="PRK08290.1"/>
    <property type="match status" value="1"/>
</dbReference>
<dbReference type="InterPro" id="IPR029045">
    <property type="entry name" value="ClpP/crotonase-like_dom_sf"/>
</dbReference>
<organism evidence="1 2">
    <name type="scientific">Sphingorhabdus buctiana</name>
    <dbReference type="NCBI Taxonomy" id="1508805"/>
    <lineage>
        <taxon>Bacteria</taxon>
        <taxon>Pseudomonadati</taxon>
        <taxon>Pseudomonadota</taxon>
        <taxon>Alphaproteobacteria</taxon>
        <taxon>Sphingomonadales</taxon>
        <taxon>Sphingomonadaceae</taxon>
        <taxon>Sphingorhabdus</taxon>
    </lineage>
</organism>
<name>A0ABW4M9Q1_9SPHN</name>
<dbReference type="GO" id="GO:0004300">
    <property type="term" value="F:enoyl-CoA hydratase activity"/>
    <property type="evidence" value="ECO:0007669"/>
    <property type="project" value="UniProtKB-EC"/>
</dbReference>
<dbReference type="SUPFAM" id="SSF52096">
    <property type="entry name" value="ClpP/crotonase"/>
    <property type="match status" value="1"/>
</dbReference>
<dbReference type="PANTHER" id="PTHR11941">
    <property type="entry name" value="ENOYL-COA HYDRATASE-RELATED"/>
    <property type="match status" value="1"/>
</dbReference>
<gene>
    <name evidence="1" type="ORF">ACFSAG_02320</name>
</gene>
<dbReference type="RefSeq" id="WP_381511038.1">
    <property type="nucleotide sequence ID" value="NZ_JBHUEL010000002.1"/>
</dbReference>
<reference evidence="2" key="1">
    <citation type="journal article" date="2019" name="Int. J. Syst. Evol. Microbiol.">
        <title>The Global Catalogue of Microorganisms (GCM) 10K type strain sequencing project: providing services to taxonomists for standard genome sequencing and annotation.</title>
        <authorList>
            <consortium name="The Broad Institute Genomics Platform"/>
            <consortium name="The Broad Institute Genome Sequencing Center for Infectious Disease"/>
            <person name="Wu L."/>
            <person name="Ma J."/>
        </authorList>
    </citation>
    <scope>NUCLEOTIDE SEQUENCE [LARGE SCALE GENOMIC DNA]</scope>
    <source>
        <strain evidence="2">CGMCC 1.12449</strain>
    </source>
</reference>
<protein>
    <submittedName>
        <fullName evidence="1">Enoyl-CoA hydratase</fullName>
        <ecNumber evidence="1">4.2.1.17</ecNumber>
    </submittedName>
</protein>
<dbReference type="EC" id="4.2.1.17" evidence="1"/>
<dbReference type="Proteomes" id="UP001597215">
    <property type="component" value="Unassembled WGS sequence"/>
</dbReference>
<dbReference type="Pfam" id="PF00378">
    <property type="entry name" value="ECH_1"/>
    <property type="match status" value="1"/>
</dbReference>
<sequence>MTVEKTNSAGEPLVKIEHPAEGVARIVLNRAEKRNAQNFAMLYQLDAAFTACARDESVAVIILAADGPDFSSGHDLKQRDVQPTDFDVLGNWADFTAPGAEGRYSVEKEVYLDLSERWRNVPKPTIAQVQGRCISGGLMLVMACDLVVAADNAAFCDNTIDLGVCGTEFFNHPYDFGIRKAKELLFTAGWISAQEAVLTGFVNRVVPLAELETATRGLASVIAAKPRFALKMAKEAINAAHDAMGRPQAMSTIFALHQLCHSHNMQVYGLPISTMEIKKP</sequence>
<evidence type="ECO:0000313" key="1">
    <source>
        <dbReference type="EMBL" id="MFD1765677.1"/>
    </source>
</evidence>